<keyword evidence="1" id="KW-1133">Transmembrane helix</keyword>
<organism evidence="2 3">
    <name type="scientific">Ambispora leptoticha</name>
    <dbReference type="NCBI Taxonomy" id="144679"/>
    <lineage>
        <taxon>Eukaryota</taxon>
        <taxon>Fungi</taxon>
        <taxon>Fungi incertae sedis</taxon>
        <taxon>Mucoromycota</taxon>
        <taxon>Glomeromycotina</taxon>
        <taxon>Glomeromycetes</taxon>
        <taxon>Archaeosporales</taxon>
        <taxon>Ambisporaceae</taxon>
        <taxon>Ambispora</taxon>
    </lineage>
</organism>
<keyword evidence="1" id="KW-0812">Transmembrane</keyword>
<comment type="caution">
    <text evidence="2">The sequence shown here is derived from an EMBL/GenBank/DDBJ whole genome shotgun (WGS) entry which is preliminary data.</text>
</comment>
<feature type="non-terminal residue" evidence="2">
    <location>
        <position position="185"/>
    </location>
</feature>
<sequence>MNSEKTKGIVKKEIIVLLAEKNANDKQKLLKSFKDLDNYYQKNEIEKIDYNPSYFTVEIRITLTSYFVDNHNTSLSRQQLGSMISRLQSELKEEKKPTNYMPYILGGIGVVLVIVVIAVVYLLGKRLKDSFYSNKKVRYISEIAGRLELSINENQPNKFFQDFSQNIYKFELPELVKFEEPLEKE</sequence>
<keyword evidence="1" id="KW-0472">Membrane</keyword>
<keyword evidence="3" id="KW-1185">Reference proteome</keyword>
<dbReference type="EMBL" id="CAJVPS010007708">
    <property type="protein sequence ID" value="CAG8637216.1"/>
    <property type="molecule type" value="Genomic_DNA"/>
</dbReference>
<accession>A0A9N9DER0</accession>
<dbReference type="AlphaFoldDB" id="A0A9N9DER0"/>
<name>A0A9N9DER0_9GLOM</name>
<evidence type="ECO:0000256" key="1">
    <source>
        <dbReference type="SAM" id="Phobius"/>
    </source>
</evidence>
<dbReference type="Proteomes" id="UP000789508">
    <property type="component" value="Unassembled WGS sequence"/>
</dbReference>
<reference evidence="2" key="1">
    <citation type="submission" date="2021-06" db="EMBL/GenBank/DDBJ databases">
        <authorList>
            <person name="Kallberg Y."/>
            <person name="Tangrot J."/>
            <person name="Rosling A."/>
        </authorList>
    </citation>
    <scope>NUCLEOTIDE SEQUENCE</scope>
    <source>
        <strain evidence="2">FL130A</strain>
    </source>
</reference>
<evidence type="ECO:0000313" key="3">
    <source>
        <dbReference type="Proteomes" id="UP000789508"/>
    </source>
</evidence>
<protein>
    <submittedName>
        <fullName evidence="2">13052_t:CDS:1</fullName>
    </submittedName>
</protein>
<gene>
    <name evidence="2" type="ORF">ALEPTO_LOCUS9583</name>
</gene>
<evidence type="ECO:0000313" key="2">
    <source>
        <dbReference type="EMBL" id="CAG8637216.1"/>
    </source>
</evidence>
<proteinExistence type="predicted"/>
<feature type="transmembrane region" description="Helical" evidence="1">
    <location>
        <begin position="100"/>
        <end position="123"/>
    </location>
</feature>